<proteinExistence type="predicted"/>
<dbReference type="SMART" id="SM00757">
    <property type="entry name" value="CRA"/>
    <property type="match status" value="1"/>
</dbReference>
<feature type="compositionally biased region" description="Polar residues" evidence="1">
    <location>
        <begin position="256"/>
        <end position="274"/>
    </location>
</feature>
<dbReference type="InterPro" id="IPR006595">
    <property type="entry name" value="CTLH_C"/>
</dbReference>
<dbReference type="PROSITE" id="PS50897">
    <property type="entry name" value="CTLH"/>
    <property type="match status" value="1"/>
</dbReference>
<feature type="compositionally biased region" description="Low complexity" evidence="1">
    <location>
        <begin position="344"/>
        <end position="353"/>
    </location>
</feature>
<feature type="compositionally biased region" description="Acidic residues" evidence="1">
    <location>
        <begin position="117"/>
        <end position="138"/>
    </location>
</feature>
<dbReference type="InterPro" id="IPR013320">
    <property type="entry name" value="ConA-like_dom_sf"/>
</dbReference>
<dbReference type="SUPFAM" id="SSF49899">
    <property type="entry name" value="Concanavalin A-like lectins/glucanases"/>
    <property type="match status" value="1"/>
</dbReference>
<feature type="region of interest" description="Disordered" evidence="1">
    <location>
        <begin position="330"/>
        <end position="403"/>
    </location>
</feature>
<dbReference type="Pfam" id="PF10607">
    <property type="entry name" value="CTLH"/>
    <property type="match status" value="1"/>
</dbReference>
<feature type="compositionally biased region" description="Acidic residues" evidence="1">
    <location>
        <begin position="148"/>
        <end position="163"/>
    </location>
</feature>
<protein>
    <recommendedName>
        <fullName evidence="6">SPRY-domain-containing protein</fullName>
    </recommendedName>
</protein>
<evidence type="ECO:0000313" key="4">
    <source>
        <dbReference type="EMBL" id="KAJ1723000.1"/>
    </source>
</evidence>
<evidence type="ECO:0000259" key="2">
    <source>
        <dbReference type="PROSITE" id="PS50188"/>
    </source>
</evidence>
<dbReference type="OrthoDB" id="25503at2759"/>
<feature type="compositionally biased region" description="Polar residues" evidence="1">
    <location>
        <begin position="32"/>
        <end position="42"/>
    </location>
</feature>
<evidence type="ECO:0008006" key="6">
    <source>
        <dbReference type="Google" id="ProtNLM"/>
    </source>
</evidence>
<evidence type="ECO:0000313" key="5">
    <source>
        <dbReference type="Proteomes" id="UP001149813"/>
    </source>
</evidence>
<dbReference type="Proteomes" id="UP001149813">
    <property type="component" value="Unassembled WGS sequence"/>
</dbReference>
<feature type="region of interest" description="Disordered" evidence="1">
    <location>
        <begin position="1"/>
        <end position="42"/>
    </location>
</feature>
<feature type="domain" description="B30.2/SPRY" evidence="2">
    <location>
        <begin position="395"/>
        <end position="584"/>
    </location>
</feature>
<reference evidence="4" key="1">
    <citation type="submission" date="2022-07" db="EMBL/GenBank/DDBJ databases">
        <title>Phylogenomic reconstructions and comparative analyses of Kickxellomycotina fungi.</title>
        <authorList>
            <person name="Reynolds N.K."/>
            <person name="Stajich J.E."/>
            <person name="Barry K."/>
            <person name="Grigoriev I.V."/>
            <person name="Crous P."/>
            <person name="Smith M.E."/>
        </authorList>
    </citation>
    <scope>NUCLEOTIDE SEQUENCE</scope>
    <source>
        <strain evidence="4">NBRC 32514</strain>
    </source>
</reference>
<dbReference type="InterPro" id="IPR035782">
    <property type="entry name" value="SPRY_RanBP9/10"/>
</dbReference>
<name>A0A9W7Y3W0_9FUNG</name>
<feature type="compositionally biased region" description="Acidic residues" evidence="1">
    <location>
        <begin position="170"/>
        <end position="179"/>
    </location>
</feature>
<dbReference type="InterPro" id="IPR024964">
    <property type="entry name" value="CTLH/CRA"/>
</dbReference>
<evidence type="ECO:0000256" key="1">
    <source>
        <dbReference type="SAM" id="MobiDB-lite"/>
    </source>
</evidence>
<dbReference type="CDD" id="cd12909">
    <property type="entry name" value="SPRY_RanBP9_10"/>
    <property type="match status" value="1"/>
</dbReference>
<dbReference type="InterPro" id="IPR001870">
    <property type="entry name" value="B30.2/SPRY"/>
</dbReference>
<feature type="compositionally biased region" description="Polar residues" evidence="1">
    <location>
        <begin position="209"/>
        <end position="222"/>
    </location>
</feature>
<dbReference type="PANTHER" id="PTHR12864">
    <property type="entry name" value="RAN BINDING PROTEIN 9-RELATED"/>
    <property type="match status" value="1"/>
</dbReference>
<organism evidence="4 5">
    <name type="scientific">Coemansia erecta</name>
    <dbReference type="NCBI Taxonomy" id="147472"/>
    <lineage>
        <taxon>Eukaryota</taxon>
        <taxon>Fungi</taxon>
        <taxon>Fungi incertae sedis</taxon>
        <taxon>Zoopagomycota</taxon>
        <taxon>Kickxellomycotina</taxon>
        <taxon>Kickxellomycetes</taxon>
        <taxon>Kickxellales</taxon>
        <taxon>Kickxellaceae</taxon>
        <taxon>Coemansia</taxon>
    </lineage>
</organism>
<feature type="domain" description="CTLH" evidence="3">
    <location>
        <begin position="720"/>
        <end position="776"/>
    </location>
</feature>
<feature type="compositionally biased region" description="Polar residues" evidence="1">
    <location>
        <begin position="789"/>
        <end position="798"/>
    </location>
</feature>
<dbReference type="Pfam" id="PF00622">
    <property type="entry name" value="SPRY"/>
    <property type="match status" value="1"/>
</dbReference>
<keyword evidence="5" id="KW-1185">Reference proteome</keyword>
<feature type="compositionally biased region" description="Low complexity" evidence="1">
    <location>
        <begin position="361"/>
        <end position="371"/>
    </location>
</feature>
<dbReference type="SMART" id="SM00668">
    <property type="entry name" value="CTLH"/>
    <property type="match status" value="1"/>
</dbReference>
<dbReference type="EMBL" id="JANBOJ010000085">
    <property type="protein sequence ID" value="KAJ1723000.1"/>
    <property type="molecule type" value="Genomic_DNA"/>
</dbReference>
<dbReference type="PROSITE" id="PS50188">
    <property type="entry name" value="B302_SPRY"/>
    <property type="match status" value="1"/>
</dbReference>
<dbReference type="SMART" id="SM00449">
    <property type="entry name" value="SPRY"/>
    <property type="match status" value="1"/>
</dbReference>
<dbReference type="Gene3D" id="2.60.120.920">
    <property type="match status" value="1"/>
</dbReference>
<accession>A0A9W7Y3W0</accession>
<evidence type="ECO:0000259" key="3">
    <source>
        <dbReference type="PROSITE" id="PS50897"/>
    </source>
</evidence>
<feature type="compositionally biased region" description="Basic and acidic residues" evidence="1">
    <location>
        <begin position="1"/>
        <end position="10"/>
    </location>
</feature>
<gene>
    <name evidence="4" type="ORF">LPJ53_002618</name>
</gene>
<feature type="region of interest" description="Disordered" evidence="1">
    <location>
        <begin position="255"/>
        <end position="277"/>
    </location>
</feature>
<comment type="caution">
    <text evidence="4">The sequence shown here is derived from an EMBL/GenBank/DDBJ whole genome shotgun (WGS) entry which is preliminary data.</text>
</comment>
<dbReference type="InterPro" id="IPR003877">
    <property type="entry name" value="SPRY_dom"/>
</dbReference>
<sequence>MSNRNTEADSRSTTARAYVGPDLTRDPDDIVTSGTGQSSSQNIFDMMEDYGFIYANSDILRRATAIPRSSPRRVVYRGGDDNDDGDSDSDSGSGPEEARHVGRGALFARRSAANDSNDVDGDNDDEDEEGLYAEDMENEAAIFVQLEATDEDDLSDSDTDSSEDSSVSSDDADTSEDELESRSIPRSRPGASAVVRPSGSFEHLPSLADSGSQPSRRASKQASKGDRGRNNMPFLPKYLEISTYGALCRDAKRRASSSGAANDNGTKTTASGTPPSVADCETAIARLAPDTFFKTLVQDTWPHYCTPAPTSATFNSLRLGYGLDLGTPEVGAASDLSSQRRQEQQQQQSQDQQMAHSLPLSSSSTFTSVTSGDLRRGALNGSDSPRQEFPSARAVSRRAKGSARISINPIQPLPSEWAPYRNAQNMTVESDRVEVLYSGLGRTDQDAAMILSNCSIPMHVGVYYFEAYVKSRGQSGYIGIGLSHPSISTSRLPGWDAGSWGYHGDDGNSFGGDGRGNPYGPGFKSGDTVGCGIDFMRRSIFFTRNGVFLGYAFKNIDTTKPLYPCVGMRTQGENIVANFGRSEFVFDICNYASESHEEALNQVQSVSLSPMLPKPSGNSISSSDDRIETVDGHLKPQSISALRNQILDISPGNDSGGGVDRGNVSLSIVIAHLLHNEHYQTAQALIENAVANRSAGNVTEESDCPKLAAILRMLRQQSEQRTARKRICKYIREGAIDFALGLLQDAYPAVLKSEPIVFQLRCRQFVELVRLANKDSIASVVPSDDRQLAQPQGALSGNKTEDMMDVDDSRSPALLSLSSITNAPRSQRHIRFGQLGNVQSMDHPQLVRALLEYGRQLQADYGTSPSAIVREGLVHTFSLLAYANPAQSPVAGLLDTAAREPLAGLVEMAIVASENAPQMSALECICRQTSAILSELSGLRNGAASLISLKHDFMHVPDVEGR</sequence>
<feature type="region of interest" description="Disordered" evidence="1">
    <location>
        <begin position="782"/>
        <end position="805"/>
    </location>
</feature>
<dbReference type="InterPro" id="IPR050618">
    <property type="entry name" value="Ubq-SigPath_Reg"/>
</dbReference>
<feature type="region of interest" description="Disordered" evidence="1">
    <location>
        <begin position="66"/>
        <end position="234"/>
    </location>
</feature>
<dbReference type="InterPro" id="IPR013144">
    <property type="entry name" value="CRA_dom"/>
</dbReference>
<dbReference type="InterPro" id="IPR043136">
    <property type="entry name" value="B30.2/SPRY_sf"/>
</dbReference>
<dbReference type="AlphaFoldDB" id="A0A9W7Y3W0"/>